<feature type="region of interest" description="Disordered" evidence="1">
    <location>
        <begin position="26"/>
        <end position="71"/>
    </location>
</feature>
<reference evidence="2 3" key="1">
    <citation type="submission" date="2024-04" db="EMBL/GenBank/DDBJ databases">
        <authorList>
            <person name="Fracassetti M."/>
        </authorList>
    </citation>
    <scope>NUCLEOTIDE SEQUENCE [LARGE SCALE GENOMIC DNA]</scope>
</reference>
<dbReference type="AlphaFoldDB" id="A0AAV2FCQ8"/>
<accession>A0AAV2FCQ8</accession>
<dbReference type="EMBL" id="OZ034819">
    <property type="protein sequence ID" value="CAL1395225.1"/>
    <property type="molecule type" value="Genomic_DNA"/>
</dbReference>
<name>A0AAV2FCQ8_9ROSI</name>
<gene>
    <name evidence="2" type="ORF">LTRI10_LOCUS35670</name>
</gene>
<sequence length="71" mass="7933">MQAKHVSMPRDISVVSIQSHRWSRNTITASKHATGNTEGLDNGGSSTIKEEESQLWLVNCPSPMMKEIEHQ</sequence>
<proteinExistence type="predicted"/>
<keyword evidence="3" id="KW-1185">Reference proteome</keyword>
<evidence type="ECO:0000313" key="2">
    <source>
        <dbReference type="EMBL" id="CAL1395225.1"/>
    </source>
</evidence>
<protein>
    <submittedName>
        <fullName evidence="2">Uncharacterized protein</fullName>
    </submittedName>
</protein>
<organism evidence="2 3">
    <name type="scientific">Linum trigynum</name>
    <dbReference type="NCBI Taxonomy" id="586398"/>
    <lineage>
        <taxon>Eukaryota</taxon>
        <taxon>Viridiplantae</taxon>
        <taxon>Streptophyta</taxon>
        <taxon>Embryophyta</taxon>
        <taxon>Tracheophyta</taxon>
        <taxon>Spermatophyta</taxon>
        <taxon>Magnoliopsida</taxon>
        <taxon>eudicotyledons</taxon>
        <taxon>Gunneridae</taxon>
        <taxon>Pentapetalae</taxon>
        <taxon>rosids</taxon>
        <taxon>fabids</taxon>
        <taxon>Malpighiales</taxon>
        <taxon>Linaceae</taxon>
        <taxon>Linum</taxon>
    </lineage>
</organism>
<feature type="compositionally biased region" description="Polar residues" evidence="1">
    <location>
        <begin position="26"/>
        <end position="47"/>
    </location>
</feature>
<dbReference type="Proteomes" id="UP001497516">
    <property type="component" value="Chromosome 6"/>
</dbReference>
<evidence type="ECO:0000313" key="3">
    <source>
        <dbReference type="Proteomes" id="UP001497516"/>
    </source>
</evidence>
<evidence type="ECO:0000256" key="1">
    <source>
        <dbReference type="SAM" id="MobiDB-lite"/>
    </source>
</evidence>